<feature type="transmembrane region" description="Helical" evidence="1">
    <location>
        <begin position="12"/>
        <end position="30"/>
    </location>
</feature>
<dbReference type="HOGENOM" id="CLU_1628792_0_0_1"/>
<evidence type="ECO:0000313" key="2">
    <source>
        <dbReference type="EMBL" id="EDW76618.2"/>
    </source>
</evidence>
<gene>
    <name evidence="2" type="primary">Dwil\GK19019</name>
    <name evidence="2" type="ORF">Dwil_GK19019</name>
</gene>
<reference evidence="2 3" key="1">
    <citation type="journal article" date="2007" name="Nature">
        <title>Evolution of genes and genomes on the Drosophila phylogeny.</title>
        <authorList>
            <consortium name="Drosophila 12 Genomes Consortium"/>
            <person name="Clark A.G."/>
            <person name="Eisen M.B."/>
            <person name="Smith D.R."/>
            <person name="Bergman C.M."/>
            <person name="Oliver B."/>
            <person name="Markow T.A."/>
            <person name="Kaufman T.C."/>
            <person name="Kellis M."/>
            <person name="Gelbart W."/>
            <person name="Iyer V.N."/>
            <person name="Pollard D.A."/>
            <person name="Sackton T.B."/>
            <person name="Larracuente A.M."/>
            <person name="Singh N.D."/>
            <person name="Abad J.P."/>
            <person name="Abt D.N."/>
            <person name="Adryan B."/>
            <person name="Aguade M."/>
            <person name="Akashi H."/>
            <person name="Anderson W.W."/>
            <person name="Aquadro C.F."/>
            <person name="Ardell D.H."/>
            <person name="Arguello R."/>
            <person name="Artieri C.G."/>
            <person name="Barbash D.A."/>
            <person name="Barker D."/>
            <person name="Barsanti P."/>
            <person name="Batterham P."/>
            <person name="Batzoglou S."/>
            <person name="Begun D."/>
            <person name="Bhutkar A."/>
            <person name="Blanco E."/>
            <person name="Bosak S.A."/>
            <person name="Bradley R.K."/>
            <person name="Brand A.D."/>
            <person name="Brent M.R."/>
            <person name="Brooks A.N."/>
            <person name="Brown R.H."/>
            <person name="Butlin R.K."/>
            <person name="Caggese C."/>
            <person name="Calvi B.R."/>
            <person name="Bernardo de Carvalho A."/>
            <person name="Caspi A."/>
            <person name="Castrezana S."/>
            <person name="Celniker S.E."/>
            <person name="Chang J.L."/>
            <person name="Chapple C."/>
            <person name="Chatterji S."/>
            <person name="Chinwalla A."/>
            <person name="Civetta A."/>
            <person name="Clifton S.W."/>
            <person name="Comeron J.M."/>
            <person name="Costello J.C."/>
            <person name="Coyne J.A."/>
            <person name="Daub J."/>
            <person name="David R.G."/>
            <person name="Delcher A.L."/>
            <person name="Delehaunty K."/>
            <person name="Do C.B."/>
            <person name="Ebling H."/>
            <person name="Edwards K."/>
            <person name="Eickbush T."/>
            <person name="Evans J.D."/>
            <person name="Filipski A."/>
            <person name="Findeiss S."/>
            <person name="Freyhult E."/>
            <person name="Fulton L."/>
            <person name="Fulton R."/>
            <person name="Garcia A.C."/>
            <person name="Gardiner A."/>
            <person name="Garfield D.A."/>
            <person name="Garvin B.E."/>
            <person name="Gibson G."/>
            <person name="Gilbert D."/>
            <person name="Gnerre S."/>
            <person name="Godfrey J."/>
            <person name="Good R."/>
            <person name="Gotea V."/>
            <person name="Gravely B."/>
            <person name="Greenberg A.J."/>
            <person name="Griffiths-Jones S."/>
            <person name="Gross S."/>
            <person name="Guigo R."/>
            <person name="Gustafson E.A."/>
            <person name="Haerty W."/>
            <person name="Hahn M.W."/>
            <person name="Halligan D.L."/>
            <person name="Halpern A.L."/>
            <person name="Halter G.M."/>
            <person name="Han M.V."/>
            <person name="Heger A."/>
            <person name="Hillier L."/>
            <person name="Hinrichs A.S."/>
            <person name="Holmes I."/>
            <person name="Hoskins R.A."/>
            <person name="Hubisz M.J."/>
            <person name="Hultmark D."/>
            <person name="Huntley M.A."/>
            <person name="Jaffe D.B."/>
            <person name="Jagadeeshan S."/>
            <person name="Jeck W.R."/>
            <person name="Johnson J."/>
            <person name="Jones C.D."/>
            <person name="Jordan W.C."/>
            <person name="Karpen G.H."/>
            <person name="Kataoka E."/>
            <person name="Keightley P.D."/>
            <person name="Kheradpour P."/>
            <person name="Kirkness E.F."/>
            <person name="Koerich L.B."/>
            <person name="Kristiansen K."/>
            <person name="Kudrna D."/>
            <person name="Kulathinal R.J."/>
            <person name="Kumar S."/>
            <person name="Kwok R."/>
            <person name="Lander E."/>
            <person name="Langley C.H."/>
            <person name="Lapoint R."/>
            <person name="Lazzaro B.P."/>
            <person name="Lee S.J."/>
            <person name="Levesque L."/>
            <person name="Li R."/>
            <person name="Lin C.F."/>
            <person name="Lin M.F."/>
            <person name="Lindblad-Toh K."/>
            <person name="Llopart A."/>
            <person name="Long M."/>
            <person name="Low L."/>
            <person name="Lozovsky E."/>
            <person name="Lu J."/>
            <person name="Luo M."/>
            <person name="Machado C.A."/>
            <person name="Makalowski W."/>
            <person name="Marzo M."/>
            <person name="Matsuda M."/>
            <person name="Matzkin L."/>
            <person name="McAllister B."/>
            <person name="McBride C.S."/>
            <person name="McKernan B."/>
            <person name="McKernan K."/>
            <person name="Mendez-Lago M."/>
            <person name="Minx P."/>
            <person name="Mollenhauer M.U."/>
            <person name="Montooth K."/>
            <person name="Mount S.M."/>
            <person name="Mu X."/>
            <person name="Myers E."/>
            <person name="Negre B."/>
            <person name="Newfeld S."/>
            <person name="Nielsen R."/>
            <person name="Noor M.A."/>
            <person name="O'Grady P."/>
            <person name="Pachter L."/>
            <person name="Papaceit M."/>
            <person name="Parisi M.J."/>
            <person name="Parisi M."/>
            <person name="Parts L."/>
            <person name="Pedersen J.S."/>
            <person name="Pesole G."/>
            <person name="Phillippy A.M."/>
            <person name="Ponting C.P."/>
            <person name="Pop M."/>
            <person name="Porcelli D."/>
            <person name="Powell J.R."/>
            <person name="Prohaska S."/>
            <person name="Pruitt K."/>
            <person name="Puig M."/>
            <person name="Quesneville H."/>
            <person name="Ram K.R."/>
            <person name="Rand D."/>
            <person name="Rasmussen M.D."/>
            <person name="Reed L.K."/>
            <person name="Reenan R."/>
            <person name="Reily A."/>
            <person name="Remington K.A."/>
            <person name="Rieger T.T."/>
            <person name="Ritchie M.G."/>
            <person name="Robin C."/>
            <person name="Rogers Y.H."/>
            <person name="Rohde C."/>
            <person name="Rozas J."/>
            <person name="Rubenfield M.J."/>
            <person name="Ruiz A."/>
            <person name="Russo S."/>
            <person name="Salzberg S.L."/>
            <person name="Sanchez-Gracia A."/>
            <person name="Saranga D.J."/>
            <person name="Sato H."/>
            <person name="Schaeffer S.W."/>
            <person name="Schatz M.C."/>
            <person name="Schlenke T."/>
            <person name="Schwartz R."/>
            <person name="Segarra C."/>
            <person name="Singh R.S."/>
            <person name="Sirot L."/>
            <person name="Sirota M."/>
            <person name="Sisneros N.B."/>
            <person name="Smith C.D."/>
            <person name="Smith T.F."/>
            <person name="Spieth J."/>
            <person name="Stage D.E."/>
            <person name="Stark A."/>
            <person name="Stephan W."/>
            <person name="Strausberg R.L."/>
            <person name="Strempel S."/>
            <person name="Sturgill D."/>
            <person name="Sutton G."/>
            <person name="Sutton G.G."/>
            <person name="Tao W."/>
            <person name="Teichmann S."/>
            <person name="Tobari Y.N."/>
            <person name="Tomimura Y."/>
            <person name="Tsolas J.M."/>
            <person name="Valente V.L."/>
            <person name="Venter E."/>
            <person name="Venter J.C."/>
            <person name="Vicario S."/>
            <person name="Vieira F.G."/>
            <person name="Vilella A.J."/>
            <person name="Villasante A."/>
            <person name="Walenz B."/>
            <person name="Wang J."/>
            <person name="Wasserman M."/>
            <person name="Watts T."/>
            <person name="Wilson D."/>
            <person name="Wilson R.K."/>
            <person name="Wing R.A."/>
            <person name="Wolfner M.F."/>
            <person name="Wong A."/>
            <person name="Wong G.K."/>
            <person name="Wu C.I."/>
            <person name="Wu G."/>
            <person name="Yamamoto D."/>
            <person name="Yang H.P."/>
            <person name="Yang S.P."/>
            <person name="Yorke J.A."/>
            <person name="Yoshida K."/>
            <person name="Zdobnov E."/>
            <person name="Zhang P."/>
            <person name="Zhang Y."/>
            <person name="Zimin A.V."/>
            <person name="Baldwin J."/>
            <person name="Abdouelleil A."/>
            <person name="Abdulkadir J."/>
            <person name="Abebe A."/>
            <person name="Abera B."/>
            <person name="Abreu J."/>
            <person name="Acer S.C."/>
            <person name="Aftuck L."/>
            <person name="Alexander A."/>
            <person name="An P."/>
            <person name="Anderson E."/>
            <person name="Anderson S."/>
            <person name="Arachi H."/>
            <person name="Azer M."/>
            <person name="Bachantsang P."/>
            <person name="Barry A."/>
            <person name="Bayul T."/>
            <person name="Berlin A."/>
            <person name="Bessette D."/>
            <person name="Bloom T."/>
            <person name="Blye J."/>
            <person name="Boguslavskiy L."/>
            <person name="Bonnet C."/>
            <person name="Boukhgalter B."/>
            <person name="Bourzgui I."/>
            <person name="Brown A."/>
            <person name="Cahill P."/>
            <person name="Channer S."/>
            <person name="Cheshatsang Y."/>
            <person name="Chuda L."/>
            <person name="Citroen M."/>
            <person name="Collymore A."/>
            <person name="Cooke P."/>
            <person name="Costello M."/>
            <person name="D'Aco K."/>
            <person name="Daza R."/>
            <person name="De Haan G."/>
            <person name="DeGray S."/>
            <person name="DeMaso C."/>
            <person name="Dhargay N."/>
            <person name="Dooley K."/>
            <person name="Dooley E."/>
            <person name="Doricent M."/>
            <person name="Dorje P."/>
            <person name="Dorjee K."/>
            <person name="Dupes A."/>
            <person name="Elong R."/>
            <person name="Falk J."/>
            <person name="Farina A."/>
            <person name="Faro S."/>
            <person name="Ferguson D."/>
            <person name="Fisher S."/>
            <person name="Foley C.D."/>
            <person name="Franke A."/>
            <person name="Friedrich D."/>
            <person name="Gadbois L."/>
            <person name="Gearin G."/>
            <person name="Gearin C.R."/>
            <person name="Giannoukos G."/>
            <person name="Goode T."/>
            <person name="Graham J."/>
            <person name="Grandbois E."/>
            <person name="Grewal S."/>
            <person name="Gyaltsen K."/>
            <person name="Hafez N."/>
            <person name="Hagos B."/>
            <person name="Hall J."/>
            <person name="Henson C."/>
            <person name="Hollinger A."/>
            <person name="Honan T."/>
            <person name="Huard M.D."/>
            <person name="Hughes L."/>
            <person name="Hurhula B."/>
            <person name="Husby M.E."/>
            <person name="Kamat A."/>
            <person name="Kanga B."/>
            <person name="Kashin S."/>
            <person name="Khazanovich D."/>
            <person name="Kisner P."/>
            <person name="Lance K."/>
            <person name="Lara M."/>
            <person name="Lee W."/>
            <person name="Lennon N."/>
            <person name="Letendre F."/>
            <person name="LeVine R."/>
            <person name="Lipovsky A."/>
            <person name="Liu X."/>
            <person name="Liu J."/>
            <person name="Liu S."/>
            <person name="Lokyitsang T."/>
            <person name="Lokyitsang Y."/>
            <person name="Lubonja R."/>
            <person name="Lui A."/>
            <person name="MacDonald P."/>
            <person name="Magnisalis V."/>
            <person name="Maru K."/>
            <person name="Matthews C."/>
            <person name="McCusker W."/>
            <person name="McDonough S."/>
            <person name="Mehta T."/>
            <person name="Meldrim J."/>
            <person name="Meneus L."/>
            <person name="Mihai O."/>
            <person name="Mihalev A."/>
            <person name="Mihova T."/>
            <person name="Mittelman R."/>
            <person name="Mlenga V."/>
            <person name="Montmayeur A."/>
            <person name="Mulrain L."/>
            <person name="Navidi A."/>
            <person name="Naylor J."/>
            <person name="Negash T."/>
            <person name="Nguyen T."/>
            <person name="Nguyen N."/>
            <person name="Nicol R."/>
            <person name="Norbu C."/>
            <person name="Norbu N."/>
            <person name="Novod N."/>
            <person name="O'Neill B."/>
            <person name="Osman S."/>
            <person name="Markiewicz E."/>
            <person name="Oyono O.L."/>
            <person name="Patti C."/>
            <person name="Phunkhang P."/>
            <person name="Pierre F."/>
            <person name="Priest M."/>
            <person name="Raghuraman S."/>
            <person name="Rege F."/>
            <person name="Reyes R."/>
            <person name="Rise C."/>
            <person name="Rogov P."/>
            <person name="Ross K."/>
            <person name="Ryan E."/>
            <person name="Settipalli S."/>
            <person name="Shea T."/>
            <person name="Sherpa N."/>
            <person name="Shi L."/>
            <person name="Shih D."/>
            <person name="Sparrow T."/>
            <person name="Spaulding J."/>
            <person name="Stalker J."/>
            <person name="Stange-Thomann N."/>
            <person name="Stavropoulos S."/>
            <person name="Stone C."/>
            <person name="Strader C."/>
            <person name="Tesfaye S."/>
            <person name="Thomson T."/>
            <person name="Thoulutsang Y."/>
            <person name="Thoulutsang D."/>
            <person name="Topham K."/>
            <person name="Topping I."/>
            <person name="Tsamla T."/>
            <person name="Vassiliev H."/>
            <person name="Vo A."/>
            <person name="Wangchuk T."/>
            <person name="Wangdi T."/>
            <person name="Weiand M."/>
            <person name="Wilkinson J."/>
            <person name="Wilson A."/>
            <person name="Yadav S."/>
            <person name="Young G."/>
            <person name="Yu Q."/>
            <person name="Zembek L."/>
            <person name="Zhong D."/>
            <person name="Zimmer A."/>
            <person name="Zwirko Z."/>
            <person name="Jaffe D.B."/>
            <person name="Alvarez P."/>
            <person name="Brockman W."/>
            <person name="Butler J."/>
            <person name="Chin C."/>
            <person name="Gnerre S."/>
            <person name="Grabherr M."/>
            <person name="Kleber M."/>
            <person name="Mauceli E."/>
            <person name="MacCallum I."/>
        </authorList>
    </citation>
    <scope>NUCLEOTIDE SEQUENCE [LARGE SCALE GENOMIC DNA]</scope>
    <source>
        <strain evidence="3">Tucson 14030-0811.24</strain>
    </source>
</reference>
<evidence type="ECO:0000256" key="1">
    <source>
        <dbReference type="SAM" id="Phobius"/>
    </source>
</evidence>
<proteinExistence type="predicted"/>
<feature type="transmembrane region" description="Helical" evidence="1">
    <location>
        <begin position="50"/>
        <end position="71"/>
    </location>
</feature>
<dbReference type="OrthoDB" id="7861463at2759"/>
<keyword evidence="1" id="KW-0812">Transmembrane</keyword>
<keyword evidence="3" id="KW-1185">Reference proteome</keyword>
<keyword evidence="1" id="KW-1133">Transmembrane helix</keyword>
<keyword evidence="1" id="KW-0472">Membrane</keyword>
<protein>
    <submittedName>
        <fullName evidence="2">Uncharacterized protein</fullName>
    </submittedName>
</protein>
<accession>B4MWX9</accession>
<organism evidence="2 3">
    <name type="scientific">Drosophila willistoni</name>
    <name type="common">Fruit fly</name>
    <dbReference type="NCBI Taxonomy" id="7260"/>
    <lineage>
        <taxon>Eukaryota</taxon>
        <taxon>Metazoa</taxon>
        <taxon>Ecdysozoa</taxon>
        <taxon>Arthropoda</taxon>
        <taxon>Hexapoda</taxon>
        <taxon>Insecta</taxon>
        <taxon>Pterygota</taxon>
        <taxon>Neoptera</taxon>
        <taxon>Endopterygota</taxon>
        <taxon>Diptera</taxon>
        <taxon>Brachycera</taxon>
        <taxon>Muscomorpha</taxon>
        <taxon>Ephydroidea</taxon>
        <taxon>Drosophilidae</taxon>
        <taxon>Drosophila</taxon>
        <taxon>Sophophora</taxon>
    </lineage>
</organism>
<dbReference type="Proteomes" id="UP000007798">
    <property type="component" value="Unassembled WGS sequence"/>
</dbReference>
<dbReference type="AlphaFoldDB" id="B4MWX9"/>
<dbReference type="InParanoid" id="B4MWX9"/>
<dbReference type="EMBL" id="CH963857">
    <property type="protein sequence ID" value="EDW76618.2"/>
    <property type="molecule type" value="Genomic_DNA"/>
</dbReference>
<name>B4MWX9_DROWI</name>
<feature type="transmembrane region" description="Helical" evidence="1">
    <location>
        <begin position="83"/>
        <end position="111"/>
    </location>
</feature>
<sequence length="130" mass="14937">MSIDYRQMIWNIGISALVSAISQLPCLNSLHLCSNEIKEGIRSIHSSLYVVPWTGLCCTMFVKNLLVRLVALKYTEAPEARHILYISTMVYCSVFLLALEMILHWAVIFFLERDNIPTYIKCPSRELILN</sequence>
<evidence type="ECO:0000313" key="3">
    <source>
        <dbReference type="Proteomes" id="UP000007798"/>
    </source>
</evidence>